<feature type="transmembrane region" description="Helical" evidence="1">
    <location>
        <begin position="57"/>
        <end position="90"/>
    </location>
</feature>
<keyword evidence="4" id="KW-1185">Reference proteome</keyword>
<feature type="transmembrane region" description="Helical" evidence="1">
    <location>
        <begin position="135"/>
        <end position="158"/>
    </location>
</feature>
<feature type="signal peptide" evidence="2">
    <location>
        <begin position="1"/>
        <end position="26"/>
    </location>
</feature>
<dbReference type="NCBIfam" id="NF038012">
    <property type="entry name" value="DMT_1"/>
    <property type="match status" value="1"/>
</dbReference>
<sequence>MRVVWLAVTFALGSAFMAALSTSVQHQVAGTAPKDVGGTWQLLWHLLHRPWWLVGQLFGFCGFLFHALALFNGPIALVQPIIITGIVFAVMVRAAIAREWPEPRETAIVGLTASALVVFLLASNPSEGAGRPEGAVFLVLVGASAVAGLTVFGLAKLLPQGREQGFLMGAGAGFVFGLVAVLLKAAEEEQSQGGIWQMVTTWPLYATFAAGLTGVALNQAAYRVSRISASMPVLNVVNILLGLAFGYLVFMETPRTTPVALVLMGVSLATLCVGLYLTANYEARREEELEIVPPSALRP</sequence>
<evidence type="ECO:0000256" key="2">
    <source>
        <dbReference type="SAM" id="SignalP"/>
    </source>
</evidence>
<feature type="transmembrane region" description="Helical" evidence="1">
    <location>
        <begin position="256"/>
        <end position="277"/>
    </location>
</feature>
<keyword evidence="1" id="KW-0472">Membrane</keyword>
<protein>
    <submittedName>
        <fullName evidence="3">DMT family transporter</fullName>
    </submittedName>
</protein>
<feature type="chain" id="PRO_5046022874" evidence="2">
    <location>
        <begin position="27"/>
        <end position="299"/>
    </location>
</feature>
<name>A0ABP8WSF1_9ACTN</name>
<feature type="transmembrane region" description="Helical" evidence="1">
    <location>
        <begin position="165"/>
        <end position="183"/>
    </location>
</feature>
<keyword evidence="1" id="KW-1133">Transmembrane helix</keyword>
<dbReference type="PANTHER" id="PTHR40761:SF1">
    <property type="entry name" value="CONSERVED INTEGRAL MEMBRANE ALANINE VALINE AND LEUCINE RICH PROTEIN-RELATED"/>
    <property type="match status" value="1"/>
</dbReference>
<evidence type="ECO:0000313" key="3">
    <source>
        <dbReference type="EMBL" id="GAA4693807.1"/>
    </source>
</evidence>
<evidence type="ECO:0000256" key="1">
    <source>
        <dbReference type="SAM" id="Phobius"/>
    </source>
</evidence>
<organism evidence="3 4">
    <name type="scientific">Nocardioides nanhaiensis</name>
    <dbReference type="NCBI Taxonomy" id="1476871"/>
    <lineage>
        <taxon>Bacteria</taxon>
        <taxon>Bacillati</taxon>
        <taxon>Actinomycetota</taxon>
        <taxon>Actinomycetes</taxon>
        <taxon>Propionibacteriales</taxon>
        <taxon>Nocardioidaceae</taxon>
        <taxon>Nocardioides</taxon>
    </lineage>
</organism>
<feature type="transmembrane region" description="Helical" evidence="1">
    <location>
        <begin position="229"/>
        <end position="250"/>
    </location>
</feature>
<proteinExistence type="predicted"/>
<comment type="caution">
    <text evidence="3">The sequence shown here is derived from an EMBL/GenBank/DDBJ whole genome shotgun (WGS) entry which is preliminary data.</text>
</comment>
<gene>
    <name evidence="3" type="ORF">GCM10023226_34710</name>
</gene>
<dbReference type="Proteomes" id="UP001500621">
    <property type="component" value="Unassembled WGS sequence"/>
</dbReference>
<reference evidence="4" key="1">
    <citation type="journal article" date="2019" name="Int. J. Syst. Evol. Microbiol.">
        <title>The Global Catalogue of Microorganisms (GCM) 10K type strain sequencing project: providing services to taxonomists for standard genome sequencing and annotation.</title>
        <authorList>
            <consortium name="The Broad Institute Genomics Platform"/>
            <consortium name="The Broad Institute Genome Sequencing Center for Infectious Disease"/>
            <person name="Wu L."/>
            <person name="Ma J."/>
        </authorList>
    </citation>
    <scope>NUCLEOTIDE SEQUENCE [LARGE SCALE GENOMIC DNA]</scope>
    <source>
        <strain evidence="4">JCM 18127</strain>
    </source>
</reference>
<dbReference type="PANTHER" id="PTHR40761">
    <property type="entry name" value="CONSERVED INTEGRAL MEMBRANE ALANINE VALINE AND LEUCINE RICH PROTEIN-RELATED"/>
    <property type="match status" value="1"/>
</dbReference>
<accession>A0ABP8WSF1</accession>
<keyword evidence="2" id="KW-0732">Signal</keyword>
<dbReference type="EMBL" id="BAABIM010000004">
    <property type="protein sequence ID" value="GAA4693807.1"/>
    <property type="molecule type" value="Genomic_DNA"/>
</dbReference>
<keyword evidence="1" id="KW-0812">Transmembrane</keyword>
<feature type="transmembrane region" description="Helical" evidence="1">
    <location>
        <begin position="106"/>
        <end position="123"/>
    </location>
</feature>
<feature type="transmembrane region" description="Helical" evidence="1">
    <location>
        <begin position="195"/>
        <end position="217"/>
    </location>
</feature>
<evidence type="ECO:0000313" key="4">
    <source>
        <dbReference type="Proteomes" id="UP001500621"/>
    </source>
</evidence>